<reference evidence="1" key="1">
    <citation type="journal article" date="2015" name="Nature">
        <title>Complex archaea that bridge the gap between prokaryotes and eukaryotes.</title>
        <authorList>
            <person name="Spang A."/>
            <person name="Saw J.H."/>
            <person name="Jorgensen S.L."/>
            <person name="Zaremba-Niedzwiedzka K."/>
            <person name="Martijn J."/>
            <person name="Lind A.E."/>
            <person name="van Eijk R."/>
            <person name="Schleper C."/>
            <person name="Guy L."/>
            <person name="Ettema T.J."/>
        </authorList>
    </citation>
    <scope>NUCLEOTIDE SEQUENCE</scope>
</reference>
<proteinExistence type="predicted"/>
<comment type="caution">
    <text evidence="1">The sequence shown here is derived from an EMBL/GenBank/DDBJ whole genome shotgun (WGS) entry which is preliminary data.</text>
</comment>
<name>A0A0F9DN34_9ZZZZ</name>
<organism evidence="1">
    <name type="scientific">marine sediment metagenome</name>
    <dbReference type="NCBI Taxonomy" id="412755"/>
    <lineage>
        <taxon>unclassified sequences</taxon>
        <taxon>metagenomes</taxon>
        <taxon>ecological metagenomes</taxon>
    </lineage>
</organism>
<protein>
    <submittedName>
        <fullName evidence="1">Uncharacterized protein</fullName>
    </submittedName>
</protein>
<sequence length="52" mass="5949">MAKALFVWLMVLYTCIAAYSVMFALTIKEGEETNLTTIHRIMYKHGTYFVAG</sequence>
<dbReference type="EMBL" id="LAZR01038612">
    <property type="protein sequence ID" value="KKL19101.1"/>
    <property type="molecule type" value="Genomic_DNA"/>
</dbReference>
<gene>
    <name evidence="1" type="ORF">LCGC14_2468910</name>
</gene>
<accession>A0A0F9DN34</accession>
<feature type="non-terminal residue" evidence="1">
    <location>
        <position position="52"/>
    </location>
</feature>
<dbReference type="AlphaFoldDB" id="A0A0F9DN34"/>
<evidence type="ECO:0000313" key="1">
    <source>
        <dbReference type="EMBL" id="KKL19101.1"/>
    </source>
</evidence>